<keyword evidence="4 7" id="KW-0238">DNA-binding</keyword>
<keyword evidence="8" id="KW-1185">Reference proteome</keyword>
<name>A0A1I5I854_9HYPH</name>
<keyword evidence="5" id="KW-0804">Transcription</keyword>
<feature type="domain" description="HTH lysR-type" evidence="6">
    <location>
        <begin position="4"/>
        <end position="61"/>
    </location>
</feature>
<keyword evidence="3" id="KW-0805">Transcription regulation</keyword>
<dbReference type="InterPro" id="IPR050389">
    <property type="entry name" value="LysR-type_TF"/>
</dbReference>
<dbReference type="GO" id="GO:0003700">
    <property type="term" value="F:DNA-binding transcription factor activity"/>
    <property type="evidence" value="ECO:0007669"/>
    <property type="project" value="InterPro"/>
</dbReference>
<dbReference type="InterPro" id="IPR005119">
    <property type="entry name" value="LysR_subst-bd"/>
</dbReference>
<dbReference type="Gene3D" id="3.40.190.10">
    <property type="entry name" value="Periplasmic binding protein-like II"/>
    <property type="match status" value="2"/>
</dbReference>
<evidence type="ECO:0000256" key="4">
    <source>
        <dbReference type="ARBA" id="ARBA00023125"/>
    </source>
</evidence>
<dbReference type="RefSeq" id="WP_090073656.1">
    <property type="nucleotide sequence ID" value="NZ_FOVR01000008.1"/>
</dbReference>
<dbReference type="PANTHER" id="PTHR30118:SF15">
    <property type="entry name" value="TRANSCRIPTIONAL REGULATORY PROTEIN"/>
    <property type="match status" value="1"/>
</dbReference>
<dbReference type="Proteomes" id="UP000199236">
    <property type="component" value="Unassembled WGS sequence"/>
</dbReference>
<evidence type="ECO:0000256" key="3">
    <source>
        <dbReference type="ARBA" id="ARBA00023015"/>
    </source>
</evidence>
<dbReference type="SUPFAM" id="SSF53850">
    <property type="entry name" value="Periplasmic binding protein-like II"/>
    <property type="match status" value="1"/>
</dbReference>
<evidence type="ECO:0000313" key="7">
    <source>
        <dbReference type="EMBL" id="SFO56286.1"/>
    </source>
</evidence>
<dbReference type="InterPro" id="IPR036390">
    <property type="entry name" value="WH_DNA-bd_sf"/>
</dbReference>
<protein>
    <submittedName>
        <fullName evidence="7">DNA-binding transcriptional regulator, LysR family</fullName>
    </submittedName>
</protein>
<gene>
    <name evidence="7" type="ORF">SAMN04488056_10884</name>
</gene>
<reference evidence="7 8" key="1">
    <citation type="submission" date="2016-10" db="EMBL/GenBank/DDBJ databases">
        <authorList>
            <person name="de Groot N.N."/>
        </authorList>
    </citation>
    <scope>NUCLEOTIDE SEQUENCE [LARGE SCALE GENOMIC DNA]</scope>
    <source>
        <strain evidence="7 8">CGMCC 1.9157</strain>
    </source>
</reference>
<dbReference type="OrthoDB" id="8455878at2"/>
<dbReference type="InterPro" id="IPR036388">
    <property type="entry name" value="WH-like_DNA-bd_sf"/>
</dbReference>
<dbReference type="PROSITE" id="PS50931">
    <property type="entry name" value="HTH_LYSR"/>
    <property type="match status" value="1"/>
</dbReference>
<organism evidence="7 8">
    <name type="scientific">Cohaesibacter marisflavi</name>
    <dbReference type="NCBI Taxonomy" id="655353"/>
    <lineage>
        <taxon>Bacteria</taxon>
        <taxon>Pseudomonadati</taxon>
        <taxon>Pseudomonadota</taxon>
        <taxon>Alphaproteobacteria</taxon>
        <taxon>Hyphomicrobiales</taxon>
        <taxon>Cohaesibacteraceae</taxon>
    </lineage>
</organism>
<dbReference type="Pfam" id="PF03466">
    <property type="entry name" value="LysR_substrate"/>
    <property type="match status" value="1"/>
</dbReference>
<evidence type="ECO:0000259" key="6">
    <source>
        <dbReference type="PROSITE" id="PS50931"/>
    </source>
</evidence>
<evidence type="ECO:0000313" key="8">
    <source>
        <dbReference type="Proteomes" id="UP000199236"/>
    </source>
</evidence>
<proteinExistence type="inferred from homology"/>
<dbReference type="Pfam" id="PF00126">
    <property type="entry name" value="HTH_1"/>
    <property type="match status" value="1"/>
</dbReference>
<dbReference type="AlphaFoldDB" id="A0A1I5I854"/>
<evidence type="ECO:0000256" key="1">
    <source>
        <dbReference type="ARBA" id="ARBA00009437"/>
    </source>
</evidence>
<evidence type="ECO:0000256" key="5">
    <source>
        <dbReference type="ARBA" id="ARBA00023163"/>
    </source>
</evidence>
<dbReference type="InterPro" id="IPR000847">
    <property type="entry name" value="LysR_HTH_N"/>
</dbReference>
<dbReference type="STRING" id="655353.SAMN04488056_10884"/>
<dbReference type="EMBL" id="FOVR01000008">
    <property type="protein sequence ID" value="SFO56286.1"/>
    <property type="molecule type" value="Genomic_DNA"/>
</dbReference>
<dbReference type="GO" id="GO:0003677">
    <property type="term" value="F:DNA binding"/>
    <property type="evidence" value="ECO:0007669"/>
    <property type="project" value="UniProtKB-KW"/>
</dbReference>
<dbReference type="SUPFAM" id="SSF46785">
    <property type="entry name" value="Winged helix' DNA-binding domain"/>
    <property type="match status" value="1"/>
</dbReference>
<dbReference type="PANTHER" id="PTHR30118">
    <property type="entry name" value="HTH-TYPE TRANSCRIPTIONAL REGULATOR LEUO-RELATED"/>
    <property type="match status" value="1"/>
</dbReference>
<accession>A0A1I5I854</accession>
<sequence>MDKFDLNLLRSLQLLLKTCNVTLAAKAQGVSQSAMSYNLARLRTHFGDELLTRQGGKMVMTPFAHGLQSPLEEVFASLEALTVKDKSLDLAQCHESFVIALPDIAEADFAPGLLALVRREAPNMTLHFNPLGSIDVYDELDSGSIHFAIGAYLEGRVHHKRKLMFYEQFLCLYNPAFFDEILPDEQEQWLALPHLVMQESKGEPDPLRRALGKTYKRLKVAATTSRLMLVPHLIKQAPVVSTLPSSIAMRFAQQHGFKVAVPPFKLKEVPIALVWHASFDKSPAHVWLRNTISNSFHPTHG</sequence>
<evidence type="ECO:0000256" key="2">
    <source>
        <dbReference type="ARBA" id="ARBA00022458"/>
    </source>
</evidence>
<keyword evidence="2" id="KW-0536">Nodulation</keyword>
<dbReference type="Gene3D" id="1.10.10.10">
    <property type="entry name" value="Winged helix-like DNA-binding domain superfamily/Winged helix DNA-binding domain"/>
    <property type="match status" value="1"/>
</dbReference>
<comment type="similarity">
    <text evidence="1">Belongs to the LysR transcriptional regulatory family.</text>
</comment>